<keyword evidence="5 9" id="KW-0064">Aspartyl protease</keyword>
<comment type="function">
    <text evidence="9">This protein specifically catalyzes the removal of signal peptides from prolipoproteins.</text>
</comment>
<keyword evidence="2 9" id="KW-1003">Cell membrane</keyword>
<dbReference type="Proteomes" id="UP000236654">
    <property type="component" value="Unassembled WGS sequence"/>
</dbReference>
<evidence type="ECO:0000256" key="7">
    <source>
        <dbReference type="ARBA" id="ARBA00022989"/>
    </source>
</evidence>
<sequence>MKKRYLITFGVVLFILILDQAVKIWIKTSFSYDDPSIALIGEWFRLNYVENQGMAFGTQLGGGMWGKLLLSIFRIVAIIAIVYYILKQIKKPEVKLEFLIVSGLVLAGAAGNLFDSMFYDLMFPTYFDPCISYNQVEGSGIWEDCTYYGYTEAVEVRHRGFLFGNVVDMFQFYAHWPEWMPYLGGKQVFPAIWNIADAAISVGVILVLFRQKVYFPKQ</sequence>
<reference evidence="11 12" key="1">
    <citation type="submission" date="2017-12" db="EMBL/GenBank/DDBJ databases">
        <title>The draft genome sequence of Brumimicrobium saltpan LHR20.</title>
        <authorList>
            <person name="Do Z.-J."/>
            <person name="Luo H.-R."/>
        </authorList>
    </citation>
    <scope>NUCLEOTIDE SEQUENCE [LARGE SCALE GENOMIC DNA]</scope>
    <source>
        <strain evidence="11 12">LHR20</strain>
    </source>
</reference>
<keyword evidence="6 9" id="KW-0378">Hydrolase</keyword>
<dbReference type="GO" id="GO:0004190">
    <property type="term" value="F:aspartic-type endopeptidase activity"/>
    <property type="evidence" value="ECO:0007669"/>
    <property type="project" value="UniProtKB-UniRule"/>
</dbReference>
<dbReference type="AlphaFoldDB" id="A0A2I0R6J4"/>
<feature type="transmembrane region" description="Helical" evidence="9">
    <location>
        <begin position="98"/>
        <end position="119"/>
    </location>
</feature>
<gene>
    <name evidence="9" type="primary">lspA</name>
    <name evidence="11" type="ORF">CW751_02485</name>
</gene>
<evidence type="ECO:0000256" key="2">
    <source>
        <dbReference type="ARBA" id="ARBA00022475"/>
    </source>
</evidence>
<evidence type="ECO:0000256" key="5">
    <source>
        <dbReference type="ARBA" id="ARBA00022750"/>
    </source>
</evidence>
<evidence type="ECO:0000256" key="6">
    <source>
        <dbReference type="ARBA" id="ARBA00022801"/>
    </source>
</evidence>
<comment type="pathway">
    <text evidence="9">Protein modification; lipoprotein biosynthesis (signal peptide cleavage).</text>
</comment>
<keyword evidence="4 9" id="KW-0812">Transmembrane</keyword>
<comment type="caution">
    <text evidence="11">The sequence shown here is derived from an EMBL/GenBank/DDBJ whole genome shotgun (WGS) entry which is preliminary data.</text>
</comment>
<dbReference type="PRINTS" id="PR00781">
    <property type="entry name" value="LIPOSIGPTASE"/>
</dbReference>
<comment type="subcellular location">
    <subcellularLocation>
        <location evidence="9">Cell membrane</location>
        <topology evidence="9">Multi-pass membrane protein</topology>
    </subcellularLocation>
</comment>
<dbReference type="InterPro" id="IPR001872">
    <property type="entry name" value="Peptidase_A8"/>
</dbReference>
<evidence type="ECO:0000313" key="11">
    <source>
        <dbReference type="EMBL" id="PKR82218.1"/>
    </source>
</evidence>
<evidence type="ECO:0000256" key="1">
    <source>
        <dbReference type="ARBA" id="ARBA00006139"/>
    </source>
</evidence>
<keyword evidence="11" id="KW-0449">Lipoprotein</keyword>
<evidence type="ECO:0000256" key="10">
    <source>
        <dbReference type="RuleBase" id="RU004181"/>
    </source>
</evidence>
<dbReference type="EC" id="3.4.23.36" evidence="9"/>
<dbReference type="Pfam" id="PF01252">
    <property type="entry name" value="Peptidase_A8"/>
    <property type="match status" value="1"/>
</dbReference>
<evidence type="ECO:0000256" key="8">
    <source>
        <dbReference type="ARBA" id="ARBA00023136"/>
    </source>
</evidence>
<accession>A0A2I0R6J4</accession>
<keyword evidence="7 9" id="KW-1133">Transmembrane helix</keyword>
<evidence type="ECO:0000256" key="4">
    <source>
        <dbReference type="ARBA" id="ARBA00022692"/>
    </source>
</evidence>
<dbReference type="GO" id="GO:0005886">
    <property type="term" value="C:plasma membrane"/>
    <property type="evidence" value="ECO:0007669"/>
    <property type="project" value="UniProtKB-SubCell"/>
</dbReference>
<dbReference type="OrthoDB" id="9810259at2"/>
<proteinExistence type="inferred from homology"/>
<keyword evidence="8 9" id="KW-0472">Membrane</keyword>
<dbReference type="PANTHER" id="PTHR33695:SF1">
    <property type="entry name" value="LIPOPROTEIN SIGNAL PEPTIDASE"/>
    <property type="match status" value="1"/>
</dbReference>
<comment type="caution">
    <text evidence="9">Lacks conserved residue(s) required for the propagation of feature annotation.</text>
</comment>
<feature type="active site" evidence="9">
    <location>
        <position position="197"/>
    </location>
</feature>
<comment type="catalytic activity">
    <reaction evidence="9">
        <text>Release of signal peptides from bacterial membrane prolipoproteins. Hydrolyzes -Xaa-Yaa-Zaa-|-(S,diacylglyceryl)Cys-, in which Xaa is hydrophobic (preferably Leu), and Yaa (Ala or Ser) and Zaa (Gly or Ala) have small, neutral side chains.</text>
        <dbReference type="EC" id="3.4.23.36"/>
    </reaction>
</comment>
<feature type="transmembrane region" description="Helical" evidence="9">
    <location>
        <begin position="188"/>
        <end position="209"/>
    </location>
</feature>
<comment type="similarity">
    <text evidence="1 9 10">Belongs to the peptidase A8 family.</text>
</comment>
<evidence type="ECO:0000256" key="3">
    <source>
        <dbReference type="ARBA" id="ARBA00022670"/>
    </source>
</evidence>
<dbReference type="HAMAP" id="MF_00161">
    <property type="entry name" value="LspA"/>
    <property type="match status" value="1"/>
</dbReference>
<evidence type="ECO:0000313" key="12">
    <source>
        <dbReference type="Proteomes" id="UP000236654"/>
    </source>
</evidence>
<evidence type="ECO:0000256" key="9">
    <source>
        <dbReference type="HAMAP-Rule" id="MF_00161"/>
    </source>
</evidence>
<dbReference type="EMBL" id="PJNI01000001">
    <property type="protein sequence ID" value="PKR82218.1"/>
    <property type="molecule type" value="Genomic_DNA"/>
</dbReference>
<feature type="active site" evidence="9">
    <location>
        <position position="168"/>
    </location>
</feature>
<protein>
    <recommendedName>
        <fullName evidence="9">Lipoprotein signal peptidase</fullName>
        <ecNumber evidence="9">3.4.23.36</ecNumber>
    </recommendedName>
    <alternativeName>
        <fullName evidence="9">Prolipoprotein signal peptidase</fullName>
    </alternativeName>
    <alternativeName>
        <fullName evidence="9">Signal peptidase II</fullName>
        <shortName evidence="9">SPase II</shortName>
    </alternativeName>
</protein>
<dbReference type="GO" id="GO:0006508">
    <property type="term" value="P:proteolysis"/>
    <property type="evidence" value="ECO:0007669"/>
    <property type="project" value="UniProtKB-KW"/>
</dbReference>
<keyword evidence="3 9" id="KW-0645">Protease</keyword>
<organism evidence="11 12">
    <name type="scientific">Brumimicrobium salinarum</name>
    <dbReference type="NCBI Taxonomy" id="2058658"/>
    <lineage>
        <taxon>Bacteria</taxon>
        <taxon>Pseudomonadati</taxon>
        <taxon>Bacteroidota</taxon>
        <taxon>Flavobacteriia</taxon>
        <taxon>Flavobacteriales</taxon>
        <taxon>Crocinitomicaceae</taxon>
        <taxon>Brumimicrobium</taxon>
    </lineage>
</organism>
<dbReference type="UniPathway" id="UPA00665"/>
<dbReference type="PANTHER" id="PTHR33695">
    <property type="entry name" value="LIPOPROTEIN SIGNAL PEPTIDASE"/>
    <property type="match status" value="1"/>
</dbReference>
<dbReference type="RefSeq" id="WP_101333363.1">
    <property type="nucleotide sequence ID" value="NZ_PJNI01000001.1"/>
</dbReference>
<keyword evidence="12" id="KW-1185">Reference proteome</keyword>
<feature type="transmembrane region" description="Helical" evidence="9">
    <location>
        <begin position="64"/>
        <end position="86"/>
    </location>
</feature>
<name>A0A2I0R6J4_9FLAO</name>